<dbReference type="Pfam" id="PF13365">
    <property type="entry name" value="Trypsin_2"/>
    <property type="match status" value="1"/>
</dbReference>
<keyword evidence="2" id="KW-1185">Reference proteome</keyword>
<dbReference type="AlphaFoldDB" id="A0AA48I1M6"/>
<dbReference type="SUPFAM" id="SSF50494">
    <property type="entry name" value="Trypsin-like serine proteases"/>
    <property type="match status" value="1"/>
</dbReference>
<gene>
    <name evidence="1" type="ORF">MACH07_29280</name>
</gene>
<dbReference type="EMBL" id="AP027268">
    <property type="protein sequence ID" value="BDW94096.1"/>
    <property type="molecule type" value="Genomic_DNA"/>
</dbReference>
<dbReference type="InterPro" id="IPR043504">
    <property type="entry name" value="Peptidase_S1_PA_chymotrypsin"/>
</dbReference>
<proteinExistence type="predicted"/>
<dbReference type="RefSeq" id="WP_224836896.1">
    <property type="nucleotide sequence ID" value="NZ_AP027268.1"/>
</dbReference>
<evidence type="ECO:0000313" key="2">
    <source>
        <dbReference type="Proteomes" id="UP001330184"/>
    </source>
</evidence>
<protein>
    <recommendedName>
        <fullName evidence="3">Serine protease</fullName>
    </recommendedName>
</protein>
<organism evidence="1 2">
    <name type="scientific">Flagellimonas marinaquae</name>
    <dbReference type="NCBI Taxonomy" id="254955"/>
    <lineage>
        <taxon>Bacteria</taxon>
        <taxon>Pseudomonadati</taxon>
        <taxon>Bacteroidota</taxon>
        <taxon>Flavobacteriia</taxon>
        <taxon>Flavobacteriales</taxon>
        <taxon>Flavobacteriaceae</taxon>
        <taxon>Flagellimonas</taxon>
    </lineage>
</organism>
<reference evidence="1 2" key="1">
    <citation type="submission" date="2023-01" db="EMBL/GenBank/DDBJ databases">
        <title>Complete genome sequence of Muricauda aquimarina strain IFOP_LL357.</title>
        <authorList>
            <person name="Gajardo G."/>
            <person name="Ueki S."/>
            <person name="Maruyama F."/>
        </authorList>
    </citation>
    <scope>NUCLEOTIDE SEQUENCE [LARGE SCALE GENOMIC DNA]</scope>
    <source>
        <strain evidence="1 2">IFOP_LL357</strain>
    </source>
</reference>
<name>A0AA48I1M6_9FLAO</name>
<evidence type="ECO:0008006" key="3">
    <source>
        <dbReference type="Google" id="ProtNLM"/>
    </source>
</evidence>
<dbReference type="InterPro" id="IPR009003">
    <property type="entry name" value="Peptidase_S1_PA"/>
</dbReference>
<evidence type="ECO:0000313" key="1">
    <source>
        <dbReference type="EMBL" id="BDW94096.1"/>
    </source>
</evidence>
<dbReference type="Proteomes" id="UP001330184">
    <property type="component" value="Chromosome"/>
</dbReference>
<dbReference type="Gene3D" id="2.40.10.10">
    <property type="entry name" value="Trypsin-like serine proteases"/>
    <property type="match status" value="2"/>
</dbReference>
<sequence>MRNGLLKISLFVIILLPLFAWSQNKLTRIESIQSLFLELYYKDTKLGTATGFVIRSETQNYLVTNYHVVTNKRPDNGEWLNPKIPISPDMVKIQFLSKDTTENMIEIEERLLDKNGQPLWYENEIGNEKVDVVELPLKDTTGVEIFPVNYKTSAYDNVLITPTERVFILGFPLGLRSDHDLPIWKSGLIASEPDFNQEGKPIIWIDAETFQGMSGAPVYFMSKGMVTLKDGKSAIISGPSKFMGVFSHKLPVYGALWKASYLKDIFDKLP</sequence>
<accession>A0AA48I1M6</accession>